<dbReference type="Gene3D" id="3.80.10.10">
    <property type="entry name" value="Ribonuclease Inhibitor"/>
    <property type="match status" value="2"/>
</dbReference>
<feature type="compositionally biased region" description="Polar residues" evidence="12">
    <location>
        <begin position="134"/>
        <end position="146"/>
    </location>
</feature>
<dbReference type="AlphaFoldDB" id="A0A9N8HDX4"/>
<evidence type="ECO:0000256" key="2">
    <source>
        <dbReference type="ARBA" id="ARBA00004479"/>
    </source>
</evidence>
<evidence type="ECO:0000256" key="7">
    <source>
        <dbReference type="ARBA" id="ARBA00022989"/>
    </source>
</evidence>
<dbReference type="OrthoDB" id="45774at2759"/>
<dbReference type="InterPro" id="IPR001611">
    <property type="entry name" value="Leu-rich_rpt"/>
</dbReference>
<keyword evidence="4" id="KW-0433">Leucine-rich repeat</keyword>
<feature type="compositionally biased region" description="Basic and acidic residues" evidence="12">
    <location>
        <begin position="1"/>
        <end position="20"/>
    </location>
</feature>
<dbReference type="PANTHER" id="PTHR27004:SF203">
    <property type="entry name" value="LEUCINE-RICH REPEAT-CONTAINING N-TERMINAL PLANT-TYPE DOMAIN-CONTAINING PROTEIN"/>
    <property type="match status" value="1"/>
</dbReference>
<dbReference type="FunFam" id="3.80.10.10:FF:000095">
    <property type="entry name" value="LRR receptor-like serine/threonine-protein kinase GSO1"/>
    <property type="match status" value="1"/>
</dbReference>
<evidence type="ECO:0000256" key="9">
    <source>
        <dbReference type="ARBA" id="ARBA00023170"/>
    </source>
</evidence>
<accession>A0A9N8HDX4</accession>
<dbReference type="SUPFAM" id="SSF52058">
    <property type="entry name" value="L domain-like"/>
    <property type="match status" value="2"/>
</dbReference>
<dbReference type="EMBL" id="CAICTM010000483">
    <property type="protein sequence ID" value="CAB9511418.1"/>
    <property type="molecule type" value="Genomic_DNA"/>
</dbReference>
<keyword evidence="6" id="KW-0677">Repeat</keyword>
<evidence type="ECO:0000256" key="12">
    <source>
        <dbReference type="SAM" id="MobiDB-lite"/>
    </source>
</evidence>
<sequence length="1102" mass="116639">MKSKKETERQEQEQEAEEKFVATVTSTATQGQRHCRNQSSETPRQTDSSSNRAVSRHGLHHSKEDMVVKLSAAMGIKESNKMGAENRVGAVSIDSSSLGFGRGKQDAEIKRTAATGTHQKSRTVDMESGPVPMDSTSLHSVASSNPGMGRSKQDAKIKQAAAAGLRRISMTADIKPGAVSMDSASFHSVASSSPGLGLGRGQKDGEIKRTAVTVWHLPVLASDAASKMPKSNNKQQLGSDGLARLQTSNPGAVPMDSTSFHSVASSSPGLGLGRGQEDAEIKRAAVTGTHLNSRTVDVKPGAVPMDSTSLRSVASSSPSLGQSKQDAEIKQQAAAGLRRISTTADIKPGAVPIDSSSLHSASPGLRRGRQDAEIKRAAVTGTHQNSMNVDMEPGAVPMDSTSVHSVASSSPGLGCGQEDAKIKVAAAAGLRQMSMTTEDELGDVPIHSTSHHSVAYSSPGLRCGRQDAEIKRAAVAGVQYNKADTDKETQTGTGTQHQEEPDETPIGTHTVTPGEPLGFSTTPVGADTDTDADPDLDLDASIPPEQAPGTLEDGLPVAIEVSDNFDLPVADLAPTGQYKDRAEMNKQSLILRTLLYGGCVAAVVIMVTVLVKYSRNDKVTNNSVSDSPTYSPRLPENTQNLSGVELLVLEALSNHTLEALEDPNSPQSLAYGWILEDLEENNYTHASRIRQRKEDCTPCEIPSNSLNSSNQAVHMEYDPYQHILLHSNALQGTLPLELFWLTDLKTISISKNSDLTRTISSHIGKLRQLELFYIDVTMISGPIPTELGLLSDTLSIFSAIKAQLEGTVPSELGLLQKFEEFSVDGNMITGALPEELGDATSLDSLVFIGNFLSGTIPESIWHLPLNTLALGQNQLTGTIPTEIGLLSNLTYLSLAFNGFSGEIPSQIGFLTDVAIVNLYFSSFTGTIPTEIGQLSAVDFLGLNSCTFTGTIPTEIGLLTNLRLGFGADGNSLTGSVPSEIGQNINLEALSLGNTNLTGTIPSELANAPLTMLFLENSLLSGSLPEGLSPNIYYLSLSNSTFLTGTIPQNLTSLDFLMVAGTGLSGILPEYVCGDDFLGLSFDCSPLLCGCSCLCSNETNSST</sequence>
<name>A0A9N8HDX4_9STRA</name>
<feature type="region of interest" description="Disordered" evidence="12">
    <location>
        <begin position="111"/>
        <end position="152"/>
    </location>
</feature>
<feature type="compositionally biased region" description="Polar residues" evidence="12">
    <location>
        <begin position="23"/>
        <end position="53"/>
    </location>
</feature>
<feature type="compositionally biased region" description="Acidic residues" evidence="12">
    <location>
        <begin position="528"/>
        <end position="538"/>
    </location>
</feature>
<feature type="region of interest" description="Disordered" evidence="12">
    <location>
        <begin position="292"/>
        <end position="333"/>
    </location>
</feature>
<keyword evidence="3" id="KW-1003">Cell membrane</keyword>
<keyword evidence="7 13" id="KW-1133">Transmembrane helix</keyword>
<evidence type="ECO:0000313" key="14">
    <source>
        <dbReference type="EMBL" id="CAB9511418.1"/>
    </source>
</evidence>
<evidence type="ECO:0000256" key="10">
    <source>
        <dbReference type="ARBA" id="ARBA00023180"/>
    </source>
</evidence>
<feature type="transmembrane region" description="Helical" evidence="13">
    <location>
        <begin position="589"/>
        <end position="611"/>
    </location>
</feature>
<keyword evidence="8 13" id="KW-0472">Membrane</keyword>
<proteinExistence type="predicted"/>
<feature type="region of interest" description="Disordered" evidence="12">
    <location>
        <begin position="479"/>
        <end position="551"/>
    </location>
</feature>
<comment type="caution">
    <text evidence="14">The sequence shown here is derived from an EMBL/GenBank/DDBJ whole genome shotgun (WGS) entry which is preliminary data.</text>
</comment>
<evidence type="ECO:0000313" key="15">
    <source>
        <dbReference type="Proteomes" id="UP001153069"/>
    </source>
</evidence>
<reference evidence="14" key="1">
    <citation type="submission" date="2020-06" db="EMBL/GenBank/DDBJ databases">
        <authorList>
            <consortium name="Plant Systems Biology data submission"/>
        </authorList>
    </citation>
    <scope>NUCLEOTIDE SEQUENCE</scope>
    <source>
        <strain evidence="14">D6</strain>
    </source>
</reference>
<dbReference type="GO" id="GO:0005886">
    <property type="term" value="C:plasma membrane"/>
    <property type="evidence" value="ECO:0007669"/>
    <property type="project" value="UniProtKB-SubCell"/>
</dbReference>
<evidence type="ECO:0000256" key="5">
    <source>
        <dbReference type="ARBA" id="ARBA00022692"/>
    </source>
</evidence>
<comment type="subcellular location">
    <subcellularLocation>
        <location evidence="1">Cell membrane</location>
    </subcellularLocation>
    <subcellularLocation>
        <location evidence="11">Endomembrane system</location>
        <topology evidence="11">Single-pass membrane protein</topology>
    </subcellularLocation>
    <subcellularLocation>
        <location evidence="2">Membrane</location>
        <topology evidence="2">Single-pass type I membrane protein</topology>
    </subcellularLocation>
</comment>
<gene>
    <name evidence="14" type="ORF">SEMRO_484_G152180.1</name>
</gene>
<keyword evidence="5 13" id="KW-0812">Transmembrane</keyword>
<evidence type="ECO:0000256" key="6">
    <source>
        <dbReference type="ARBA" id="ARBA00022737"/>
    </source>
</evidence>
<feature type="compositionally biased region" description="Low complexity" evidence="12">
    <location>
        <begin position="307"/>
        <end position="319"/>
    </location>
</feature>
<dbReference type="GO" id="GO:0012505">
    <property type="term" value="C:endomembrane system"/>
    <property type="evidence" value="ECO:0007669"/>
    <property type="project" value="UniProtKB-SubCell"/>
</dbReference>
<feature type="region of interest" description="Disordered" evidence="12">
    <location>
        <begin position="1"/>
        <end position="66"/>
    </location>
</feature>
<dbReference type="InterPro" id="IPR032675">
    <property type="entry name" value="LRR_dom_sf"/>
</dbReference>
<dbReference type="PANTHER" id="PTHR27004">
    <property type="entry name" value="RECEPTOR-LIKE PROTEIN 12 ISOFORM X1"/>
    <property type="match status" value="1"/>
</dbReference>
<dbReference type="Proteomes" id="UP001153069">
    <property type="component" value="Unassembled WGS sequence"/>
</dbReference>
<keyword evidence="15" id="KW-1185">Reference proteome</keyword>
<keyword evidence="9" id="KW-0675">Receptor</keyword>
<evidence type="ECO:0000256" key="8">
    <source>
        <dbReference type="ARBA" id="ARBA00023136"/>
    </source>
</evidence>
<evidence type="ECO:0000256" key="13">
    <source>
        <dbReference type="SAM" id="Phobius"/>
    </source>
</evidence>
<organism evidence="14 15">
    <name type="scientific">Seminavis robusta</name>
    <dbReference type="NCBI Taxonomy" id="568900"/>
    <lineage>
        <taxon>Eukaryota</taxon>
        <taxon>Sar</taxon>
        <taxon>Stramenopiles</taxon>
        <taxon>Ochrophyta</taxon>
        <taxon>Bacillariophyta</taxon>
        <taxon>Bacillariophyceae</taxon>
        <taxon>Bacillariophycidae</taxon>
        <taxon>Naviculales</taxon>
        <taxon>Naviculaceae</taxon>
        <taxon>Seminavis</taxon>
    </lineage>
</organism>
<evidence type="ECO:0000256" key="11">
    <source>
        <dbReference type="ARBA" id="ARBA00037847"/>
    </source>
</evidence>
<evidence type="ECO:0000256" key="3">
    <source>
        <dbReference type="ARBA" id="ARBA00022475"/>
    </source>
</evidence>
<dbReference type="Pfam" id="PF00560">
    <property type="entry name" value="LRR_1"/>
    <property type="match status" value="2"/>
</dbReference>
<evidence type="ECO:0000256" key="1">
    <source>
        <dbReference type="ARBA" id="ARBA00004236"/>
    </source>
</evidence>
<evidence type="ECO:0000256" key="4">
    <source>
        <dbReference type="ARBA" id="ARBA00022614"/>
    </source>
</evidence>
<keyword evidence="10" id="KW-0325">Glycoprotein</keyword>
<protein>
    <submittedName>
        <fullName evidence="14">Leucine rich repeat</fullName>
    </submittedName>
</protein>